<evidence type="ECO:0000256" key="3">
    <source>
        <dbReference type="ARBA" id="ARBA00022553"/>
    </source>
</evidence>
<evidence type="ECO:0000256" key="2">
    <source>
        <dbReference type="ARBA" id="ARBA00012438"/>
    </source>
</evidence>
<evidence type="ECO:0000256" key="6">
    <source>
        <dbReference type="ARBA" id="ARBA00023012"/>
    </source>
</evidence>
<gene>
    <name evidence="9" type="ORF">SanaruYs_34120</name>
</gene>
<keyword evidence="6" id="KW-0902">Two-component regulatory system</keyword>
<dbReference type="Gene3D" id="3.30.565.10">
    <property type="entry name" value="Histidine kinase-like ATPase, C-terminal domain"/>
    <property type="match status" value="1"/>
</dbReference>
<evidence type="ECO:0000313" key="9">
    <source>
        <dbReference type="EMBL" id="GCC53169.1"/>
    </source>
</evidence>
<dbReference type="EC" id="2.7.13.3" evidence="2"/>
<evidence type="ECO:0000259" key="8">
    <source>
        <dbReference type="PROSITE" id="PS50109"/>
    </source>
</evidence>
<dbReference type="GO" id="GO:0000155">
    <property type="term" value="F:phosphorelay sensor kinase activity"/>
    <property type="evidence" value="ECO:0007669"/>
    <property type="project" value="InterPro"/>
</dbReference>
<organism evidence="9 10">
    <name type="scientific">Chryseotalea sanaruensis</name>
    <dbReference type="NCBI Taxonomy" id="2482724"/>
    <lineage>
        <taxon>Bacteria</taxon>
        <taxon>Pseudomonadati</taxon>
        <taxon>Bacteroidota</taxon>
        <taxon>Cytophagia</taxon>
        <taxon>Cytophagales</taxon>
        <taxon>Chryseotaleaceae</taxon>
        <taxon>Chryseotalea</taxon>
    </lineage>
</organism>
<dbReference type="InterPro" id="IPR005467">
    <property type="entry name" value="His_kinase_dom"/>
</dbReference>
<dbReference type="SUPFAM" id="SSF55874">
    <property type="entry name" value="ATPase domain of HSP90 chaperone/DNA topoisomerase II/histidine kinase"/>
    <property type="match status" value="1"/>
</dbReference>
<evidence type="ECO:0000256" key="1">
    <source>
        <dbReference type="ARBA" id="ARBA00000085"/>
    </source>
</evidence>
<accession>A0A401UE46</accession>
<evidence type="ECO:0000313" key="10">
    <source>
        <dbReference type="Proteomes" id="UP000288227"/>
    </source>
</evidence>
<dbReference type="InterPro" id="IPR036097">
    <property type="entry name" value="HisK_dim/P_sf"/>
</dbReference>
<evidence type="ECO:0000256" key="4">
    <source>
        <dbReference type="ARBA" id="ARBA00022679"/>
    </source>
</evidence>
<dbReference type="CDD" id="cd00082">
    <property type="entry name" value="HisKA"/>
    <property type="match status" value="1"/>
</dbReference>
<evidence type="ECO:0000256" key="5">
    <source>
        <dbReference type="ARBA" id="ARBA00022777"/>
    </source>
</evidence>
<dbReference type="SMART" id="SM00028">
    <property type="entry name" value="TPR"/>
    <property type="match status" value="4"/>
</dbReference>
<dbReference type="InterPro" id="IPR036890">
    <property type="entry name" value="HATPase_C_sf"/>
</dbReference>
<dbReference type="SMART" id="SM00387">
    <property type="entry name" value="HATPase_c"/>
    <property type="match status" value="1"/>
</dbReference>
<dbReference type="PRINTS" id="PR00344">
    <property type="entry name" value="BCTRLSENSOR"/>
</dbReference>
<dbReference type="OrthoDB" id="9810447at2"/>
<name>A0A401UE46_9BACT</name>
<protein>
    <recommendedName>
        <fullName evidence="2">histidine kinase</fullName>
        <ecNumber evidence="2">2.7.13.3</ecNumber>
    </recommendedName>
</protein>
<dbReference type="InterPro" id="IPR003594">
    <property type="entry name" value="HATPase_dom"/>
</dbReference>
<dbReference type="PANTHER" id="PTHR43711">
    <property type="entry name" value="TWO-COMPONENT HISTIDINE KINASE"/>
    <property type="match status" value="1"/>
</dbReference>
<dbReference type="Proteomes" id="UP000288227">
    <property type="component" value="Unassembled WGS sequence"/>
</dbReference>
<dbReference type="RefSeq" id="WP_127123824.1">
    <property type="nucleotide sequence ID" value="NZ_BHXQ01000007.1"/>
</dbReference>
<dbReference type="InterPro" id="IPR003661">
    <property type="entry name" value="HisK_dim/P_dom"/>
</dbReference>
<dbReference type="Pfam" id="PF02518">
    <property type="entry name" value="HATPase_c"/>
    <property type="match status" value="1"/>
</dbReference>
<comment type="caution">
    <text evidence="9">The sequence shown here is derived from an EMBL/GenBank/DDBJ whole genome shotgun (WGS) entry which is preliminary data.</text>
</comment>
<dbReference type="PROSITE" id="PS50109">
    <property type="entry name" value="HIS_KIN"/>
    <property type="match status" value="1"/>
</dbReference>
<dbReference type="InterPro" id="IPR004358">
    <property type="entry name" value="Sig_transdc_His_kin-like_C"/>
</dbReference>
<keyword evidence="7" id="KW-1133">Transmembrane helix</keyword>
<dbReference type="Gene3D" id="1.25.40.10">
    <property type="entry name" value="Tetratricopeptide repeat domain"/>
    <property type="match status" value="2"/>
</dbReference>
<dbReference type="EMBL" id="BHXQ01000007">
    <property type="protein sequence ID" value="GCC53169.1"/>
    <property type="molecule type" value="Genomic_DNA"/>
</dbReference>
<feature type="transmembrane region" description="Helical" evidence="7">
    <location>
        <begin position="359"/>
        <end position="376"/>
    </location>
</feature>
<dbReference type="InterPro" id="IPR011990">
    <property type="entry name" value="TPR-like_helical_dom_sf"/>
</dbReference>
<evidence type="ECO:0000256" key="7">
    <source>
        <dbReference type="SAM" id="Phobius"/>
    </source>
</evidence>
<dbReference type="InterPro" id="IPR019734">
    <property type="entry name" value="TPR_rpt"/>
</dbReference>
<keyword evidence="3" id="KW-0597">Phosphoprotein</keyword>
<keyword evidence="4" id="KW-0808">Transferase</keyword>
<feature type="domain" description="Histidine kinase" evidence="8">
    <location>
        <begin position="412"/>
        <end position="631"/>
    </location>
</feature>
<keyword evidence="5" id="KW-0418">Kinase</keyword>
<dbReference type="InterPro" id="IPR050736">
    <property type="entry name" value="Sensor_HK_Regulatory"/>
</dbReference>
<dbReference type="CDD" id="cd00075">
    <property type="entry name" value="HATPase"/>
    <property type="match status" value="1"/>
</dbReference>
<keyword evidence="7" id="KW-0812">Transmembrane</keyword>
<dbReference type="SMART" id="SM00388">
    <property type="entry name" value="HisKA"/>
    <property type="match status" value="1"/>
</dbReference>
<dbReference type="SUPFAM" id="SSF48452">
    <property type="entry name" value="TPR-like"/>
    <property type="match status" value="1"/>
</dbReference>
<reference evidence="9 10" key="1">
    <citation type="submission" date="2018-11" db="EMBL/GenBank/DDBJ databases">
        <title>Chryseotalea sanarue gen. nov., sp., nov., a member of the family Cytophagaceae, isolated from a brackish lake in Hamamatsu Japan.</title>
        <authorList>
            <person name="Maejima Y."/>
            <person name="Iino T."/>
            <person name="Muraguchi Y."/>
            <person name="Fukuda K."/>
            <person name="Ohkuma M."/>
            <person name="Moriuchi R."/>
            <person name="Dohra H."/>
            <person name="Kimbara K."/>
            <person name="Shintani M."/>
        </authorList>
    </citation>
    <scope>NUCLEOTIDE SEQUENCE [LARGE SCALE GENOMIC DNA]</scope>
    <source>
        <strain evidence="9 10">Ys</strain>
    </source>
</reference>
<dbReference type="PANTHER" id="PTHR43711:SF1">
    <property type="entry name" value="HISTIDINE KINASE 1"/>
    <property type="match status" value="1"/>
</dbReference>
<dbReference type="SUPFAM" id="SSF47384">
    <property type="entry name" value="Homodimeric domain of signal transducing histidine kinase"/>
    <property type="match status" value="1"/>
</dbReference>
<dbReference type="Gene3D" id="1.10.287.130">
    <property type="match status" value="1"/>
</dbReference>
<keyword evidence="10" id="KW-1185">Reference proteome</keyword>
<keyword evidence="7" id="KW-0472">Membrane</keyword>
<dbReference type="Pfam" id="PF00512">
    <property type="entry name" value="HisKA"/>
    <property type="match status" value="1"/>
</dbReference>
<dbReference type="AlphaFoldDB" id="A0A401UE46"/>
<sequence>MKVTLTIFFTVILLNQTISQDLDSLERKLSSKLLTTSDSIVTLNLISRGSTFINPLKALNYANKALELSTKANNLIGAAYAYRNLSSIHSFNESYFISMEYLQRALDIFTLSNDSTGIANCYISMGHTYRRLQNRKEEVHYHLKSFIIFKRQNNKERIGVTAHNLGESYYNIGDLVKSRQLTRYAIKINDSLDNKSVLSSCYKVMGLIELKEDNLVLAEDYFKKVIDLTTELGENSQKVAAVESMIQLATVYKLRGDLNNQFKFLLMAADFSNKNELASYLQKTYKELILYSSTKNDQEAVTKFISSYFTISDSLNQRQLHDRYSLTKSIVQVHELSKSKTELEKSSLLQLQKIQSRNTLIIIITITVIVLLWLLFKFTWLNKKLKIQNSIIENQRNDLEVLNNTKDKFFTIVAHDLKSPLNSLKSFSSLLIDHFDDLSKDEILTMSKQLRNSIDNTVKMADNLITWAQIQMQDYQFHEETIKVKDIVSNICGVYQEVALKKGINISYSVEDSLTINGDKNQIEFIIRNLVNNAIKFTHKDGLVSLTAKTLPEGQVQISVSDNGVGISDEFKRKLFSIGKKQSTNGTAGEKGTGLGLMLSYEFAKLNGGQIDIESNLGKGTTFHTTFKSGN</sequence>
<comment type="catalytic activity">
    <reaction evidence="1">
        <text>ATP + protein L-histidine = ADP + protein N-phospho-L-histidine.</text>
        <dbReference type="EC" id="2.7.13.3"/>
    </reaction>
</comment>
<proteinExistence type="predicted"/>